<accession>A0A3R7N692</accession>
<dbReference type="Proteomes" id="UP000283509">
    <property type="component" value="Unassembled WGS sequence"/>
</dbReference>
<feature type="transmembrane region" description="Helical" evidence="2">
    <location>
        <begin position="20"/>
        <end position="43"/>
    </location>
</feature>
<evidence type="ECO:0000313" key="3">
    <source>
        <dbReference type="EMBL" id="ROT78365.1"/>
    </source>
</evidence>
<keyword evidence="2" id="KW-0812">Transmembrane</keyword>
<reference evidence="3 4" key="1">
    <citation type="submission" date="2018-04" db="EMBL/GenBank/DDBJ databases">
        <authorList>
            <person name="Zhang X."/>
            <person name="Yuan J."/>
            <person name="Li F."/>
            <person name="Xiang J."/>
        </authorList>
    </citation>
    <scope>NUCLEOTIDE SEQUENCE [LARGE SCALE GENOMIC DNA]</scope>
    <source>
        <tissue evidence="3">Muscle</tissue>
    </source>
</reference>
<gene>
    <name evidence="3" type="ORF">C7M84_002923</name>
</gene>
<protein>
    <submittedName>
        <fullName evidence="3">Uncharacterized protein</fullName>
    </submittedName>
</protein>
<dbReference type="AlphaFoldDB" id="A0A3R7N692"/>
<keyword evidence="2" id="KW-1133">Transmembrane helix</keyword>
<keyword evidence="2" id="KW-0472">Membrane</keyword>
<sequence>MNATFDKYRLALVNRAHLAFSVHASFLSLLLPSVVIGSSSVLLRIDVDSLGHTILSLTIRIGRPLERTLTLQHVIVPLASALLVTQAKSAEESDRQSCLGSSSHSVLTTRNPSAYSKNLYASDTSTCIREQFRGCRCCPWLLTSDGTAAARERSGGGNICALVFRGACLASRPRLFIVVVLAEYISTTVITSTHRHTHTPIGTFYACRLLRLAEEERRDTTHLHSPSDGVNGVRNRRQTPPTQMNPVYLVISERSASDAVSRAPSARPRLITGFPRRAKALMKVLLLSPREKTCMFSYCEGEGGGARAGEGFPAALAKCVAGAAWDAEAVESSFLSSFPYHSLLLSSSSSSFSICPFSLSSPFLLPHPLSILLPLLLFTSLHILLPFTSPPPVSLLSFFFFLPSFPLSLPSLTLSHFPLSLVSLTFSFPIPSFALPSPSSFTFPLSSDYCTRPSLSLSVPLPSPLSFPKPTWPFYPSPFRPLSPILPFTPLSLYQGPPLFPPAHPSTILPLLSLPVSHLSHSSLPSLYQPAPPFPPSPSSFLLVLSLSPFPLPLPSLFIHLKGIP</sequence>
<dbReference type="EMBL" id="QCYY01001395">
    <property type="protein sequence ID" value="ROT78365.1"/>
    <property type="molecule type" value="Genomic_DNA"/>
</dbReference>
<proteinExistence type="predicted"/>
<feature type="non-terminal residue" evidence="3">
    <location>
        <position position="565"/>
    </location>
</feature>
<reference evidence="3 4" key="2">
    <citation type="submission" date="2019-01" db="EMBL/GenBank/DDBJ databases">
        <title>The decoding of complex shrimp genome reveals the adaptation for benthos swimmer, frequently molting mechanism and breeding impact on genome.</title>
        <authorList>
            <person name="Sun Y."/>
            <person name="Gao Y."/>
            <person name="Yu Y."/>
        </authorList>
    </citation>
    <scope>NUCLEOTIDE SEQUENCE [LARGE SCALE GENOMIC DNA]</scope>
    <source>
        <tissue evidence="3">Muscle</tissue>
    </source>
</reference>
<evidence type="ECO:0000313" key="4">
    <source>
        <dbReference type="Proteomes" id="UP000283509"/>
    </source>
</evidence>
<evidence type="ECO:0000256" key="1">
    <source>
        <dbReference type="SAM" id="MobiDB-lite"/>
    </source>
</evidence>
<comment type="caution">
    <text evidence="3">The sequence shown here is derived from an EMBL/GenBank/DDBJ whole genome shotgun (WGS) entry which is preliminary data.</text>
</comment>
<organism evidence="3 4">
    <name type="scientific">Penaeus vannamei</name>
    <name type="common">Whiteleg shrimp</name>
    <name type="synonym">Litopenaeus vannamei</name>
    <dbReference type="NCBI Taxonomy" id="6689"/>
    <lineage>
        <taxon>Eukaryota</taxon>
        <taxon>Metazoa</taxon>
        <taxon>Ecdysozoa</taxon>
        <taxon>Arthropoda</taxon>
        <taxon>Crustacea</taxon>
        <taxon>Multicrustacea</taxon>
        <taxon>Malacostraca</taxon>
        <taxon>Eumalacostraca</taxon>
        <taxon>Eucarida</taxon>
        <taxon>Decapoda</taxon>
        <taxon>Dendrobranchiata</taxon>
        <taxon>Penaeoidea</taxon>
        <taxon>Penaeidae</taxon>
        <taxon>Penaeus</taxon>
    </lineage>
</organism>
<name>A0A3R7N692_PENVA</name>
<evidence type="ECO:0000256" key="2">
    <source>
        <dbReference type="SAM" id="Phobius"/>
    </source>
</evidence>
<keyword evidence="4" id="KW-1185">Reference proteome</keyword>
<feature type="region of interest" description="Disordered" evidence="1">
    <location>
        <begin position="218"/>
        <end position="241"/>
    </location>
</feature>